<dbReference type="AlphaFoldDB" id="A0A841PF48"/>
<protein>
    <submittedName>
        <fullName evidence="1">Biotin synthase-like enzyme</fullName>
    </submittedName>
</protein>
<dbReference type="RefSeq" id="WP_184877869.1">
    <property type="nucleotide sequence ID" value="NZ_JACHEF010000009.1"/>
</dbReference>
<dbReference type="InterPro" id="IPR013785">
    <property type="entry name" value="Aldolase_TIM"/>
</dbReference>
<name>A0A841PF48_9HYPH</name>
<reference evidence="1 2" key="1">
    <citation type="submission" date="2020-08" db="EMBL/GenBank/DDBJ databases">
        <title>Genomic Encyclopedia of Type Strains, Phase IV (KMG-IV): sequencing the most valuable type-strain genomes for metagenomic binning, comparative biology and taxonomic classification.</title>
        <authorList>
            <person name="Goeker M."/>
        </authorList>
    </citation>
    <scope>NUCLEOTIDE SEQUENCE [LARGE SCALE GENOMIC DNA]</scope>
    <source>
        <strain evidence="1 2">DSM 100039</strain>
    </source>
</reference>
<proteinExistence type="predicted"/>
<dbReference type="Gene3D" id="3.20.20.70">
    <property type="entry name" value="Aldolase class I"/>
    <property type="match status" value="1"/>
</dbReference>
<dbReference type="EMBL" id="JACHEF010000009">
    <property type="protein sequence ID" value="MBB6413776.1"/>
    <property type="molecule type" value="Genomic_DNA"/>
</dbReference>
<dbReference type="Proteomes" id="UP000556329">
    <property type="component" value="Unassembled WGS sequence"/>
</dbReference>
<evidence type="ECO:0000313" key="1">
    <source>
        <dbReference type="EMBL" id="MBB6413776.1"/>
    </source>
</evidence>
<gene>
    <name evidence="1" type="ORF">HNQ71_006485</name>
</gene>
<accession>A0A841PF48</accession>
<comment type="caution">
    <text evidence="1">The sequence shown here is derived from an EMBL/GenBank/DDBJ whole genome shotgun (WGS) entry which is preliminary data.</text>
</comment>
<keyword evidence="2" id="KW-1185">Reference proteome</keyword>
<organism evidence="1 2">
    <name type="scientific">Mesorhizobium sangaii</name>
    <dbReference type="NCBI Taxonomy" id="505389"/>
    <lineage>
        <taxon>Bacteria</taxon>
        <taxon>Pseudomonadati</taxon>
        <taxon>Pseudomonadota</taxon>
        <taxon>Alphaproteobacteria</taxon>
        <taxon>Hyphomicrobiales</taxon>
        <taxon>Phyllobacteriaceae</taxon>
        <taxon>Mesorhizobium</taxon>
    </lineage>
</organism>
<sequence>MGEKVEDRIEMLGGQLENVPIKMLILTSGSELANAEPVSPLDFVRTIARLPMPPRVAPK</sequence>
<evidence type="ECO:0000313" key="2">
    <source>
        <dbReference type="Proteomes" id="UP000556329"/>
    </source>
</evidence>